<evidence type="ECO:0000313" key="3">
    <source>
        <dbReference type="EMBL" id="POM59249.1"/>
    </source>
</evidence>
<evidence type="ECO:0000256" key="1">
    <source>
        <dbReference type="ARBA" id="ARBA00022729"/>
    </source>
</evidence>
<keyword evidence="1 2" id="KW-0732">Signal</keyword>
<dbReference type="PANTHER" id="PTHR30006">
    <property type="entry name" value="THIAMINE-BINDING PERIPLASMIC PROTEIN-RELATED"/>
    <property type="match status" value="1"/>
</dbReference>
<name>A0A2P4X117_9STRA</name>
<evidence type="ECO:0000256" key="2">
    <source>
        <dbReference type="SAM" id="SignalP"/>
    </source>
</evidence>
<comment type="caution">
    <text evidence="3">The sequence shown here is derived from an EMBL/GenBank/DDBJ whole genome shotgun (WGS) entry which is preliminary data.</text>
</comment>
<reference evidence="3 4" key="1">
    <citation type="journal article" date="2017" name="Genome Biol. Evol.">
        <title>Phytophthora megakarya and P. palmivora, closely related causal agents of cacao black pod rot, underwent increases in genome sizes and gene numbers by different mechanisms.</title>
        <authorList>
            <person name="Ali S.S."/>
            <person name="Shao J."/>
            <person name="Lary D.J."/>
            <person name="Kronmiller B."/>
            <person name="Shen D."/>
            <person name="Strem M.D."/>
            <person name="Amoako-Attah I."/>
            <person name="Akrofi A.Y."/>
            <person name="Begoude B.A."/>
            <person name="Ten Hoopen G.M."/>
            <person name="Coulibaly K."/>
            <person name="Kebe B.I."/>
            <person name="Melnick R.L."/>
            <person name="Guiltinan M.J."/>
            <person name="Tyler B.M."/>
            <person name="Meinhardt L.W."/>
            <person name="Bailey B.A."/>
        </authorList>
    </citation>
    <scope>NUCLEOTIDE SEQUENCE [LARGE SCALE GENOMIC DNA]</scope>
    <source>
        <strain evidence="4">sbr112.9</strain>
    </source>
</reference>
<accession>A0A2P4X117</accession>
<evidence type="ECO:0000313" key="4">
    <source>
        <dbReference type="Proteomes" id="UP000237271"/>
    </source>
</evidence>
<sequence length="356" mass="39767">MKLYANLAASLCALLAFTAIAVQEEAKTINELYADAIAEGGNLIMYHGGDFSSQQETLHDAFTKAFPDINFTLIVDYSKYHDVRIDNQLETDTLVPDLVALQTLQDFPRWAKEGKLLEYKPANFSQVYDGFRDQRGAYMAYMMFTFSFLYDETALDGVTAPKSPADLVDSKWAGKIASSYPNDDDAVLFLYKRYVERYGWSWIEDFANQNITFRRGSNTPSDLVASKNKTIGVGTYSQGTPNVTFVTDGGNEYLSWGQRIAILNKAKHPAAAKLFVNWAISEDVQKSVVNENVRVDLTPNSGSSHPWEIAAANVDEFPTFMADRATVEAWRQTFTLYFGEVQGEPTPGFLGLYPGL</sequence>
<protein>
    <submittedName>
        <fullName evidence="3">Avr4-associated TDF-like protein</fullName>
    </submittedName>
</protein>
<gene>
    <name evidence="3" type="ORF">PHPALM_32053</name>
</gene>
<organism evidence="3 4">
    <name type="scientific">Phytophthora palmivora</name>
    <dbReference type="NCBI Taxonomy" id="4796"/>
    <lineage>
        <taxon>Eukaryota</taxon>
        <taxon>Sar</taxon>
        <taxon>Stramenopiles</taxon>
        <taxon>Oomycota</taxon>
        <taxon>Peronosporomycetes</taxon>
        <taxon>Peronosporales</taxon>
        <taxon>Peronosporaceae</taxon>
        <taxon>Phytophthora</taxon>
    </lineage>
</organism>
<dbReference type="AlphaFoldDB" id="A0A2P4X117"/>
<dbReference type="Gene3D" id="3.40.190.10">
    <property type="entry name" value="Periplasmic binding protein-like II"/>
    <property type="match status" value="2"/>
</dbReference>
<dbReference type="OrthoDB" id="124329at2759"/>
<proteinExistence type="predicted"/>
<dbReference type="PANTHER" id="PTHR30006:SF2">
    <property type="entry name" value="ABC TRANSPORTER SUBSTRATE-BINDING PROTEIN"/>
    <property type="match status" value="1"/>
</dbReference>
<keyword evidence="4" id="KW-1185">Reference proteome</keyword>
<feature type="signal peptide" evidence="2">
    <location>
        <begin position="1"/>
        <end position="26"/>
    </location>
</feature>
<dbReference type="Proteomes" id="UP000237271">
    <property type="component" value="Unassembled WGS sequence"/>
</dbReference>
<feature type="chain" id="PRO_5015122332" evidence="2">
    <location>
        <begin position="27"/>
        <end position="356"/>
    </location>
</feature>
<dbReference type="Pfam" id="PF13343">
    <property type="entry name" value="SBP_bac_6"/>
    <property type="match status" value="1"/>
</dbReference>
<dbReference type="EMBL" id="NCKW01017264">
    <property type="protein sequence ID" value="POM59249.1"/>
    <property type="molecule type" value="Genomic_DNA"/>
</dbReference>
<dbReference type="SUPFAM" id="SSF53850">
    <property type="entry name" value="Periplasmic binding protein-like II"/>
    <property type="match status" value="1"/>
</dbReference>